<evidence type="ECO:0000256" key="8">
    <source>
        <dbReference type="ARBA" id="ARBA00023125"/>
    </source>
</evidence>
<proteinExistence type="inferred from homology"/>
<dbReference type="InterPro" id="IPR041500">
    <property type="entry name" value="RecC_C"/>
</dbReference>
<evidence type="ECO:0000313" key="13">
    <source>
        <dbReference type="Proteomes" id="UP000243661"/>
    </source>
</evidence>
<dbReference type="GO" id="GO:0009338">
    <property type="term" value="C:exodeoxyribonuclease V complex"/>
    <property type="evidence" value="ECO:0007669"/>
    <property type="project" value="InterPro"/>
</dbReference>
<dbReference type="GO" id="GO:0003677">
    <property type="term" value="F:DNA binding"/>
    <property type="evidence" value="ECO:0007669"/>
    <property type="project" value="UniProtKB-UniRule"/>
</dbReference>
<dbReference type="EMBL" id="FMBK01000010">
    <property type="protein sequence ID" value="SCC72498.1"/>
    <property type="molecule type" value="Genomic_DNA"/>
</dbReference>
<dbReference type="Proteomes" id="UP000243661">
    <property type="component" value="Unassembled WGS sequence"/>
</dbReference>
<dbReference type="HAMAP" id="MF_01486">
    <property type="entry name" value="RecC"/>
    <property type="match status" value="1"/>
</dbReference>
<keyword evidence="4 10" id="KW-0378">Hydrolase</keyword>
<evidence type="ECO:0000256" key="5">
    <source>
        <dbReference type="ARBA" id="ARBA00022806"/>
    </source>
</evidence>
<keyword evidence="1 10" id="KW-0540">Nuclease</keyword>
<dbReference type="Gene3D" id="3.40.50.300">
    <property type="entry name" value="P-loop containing nucleotide triphosphate hydrolases"/>
    <property type="match status" value="2"/>
</dbReference>
<dbReference type="InterPro" id="IPR006697">
    <property type="entry name" value="RecC"/>
</dbReference>
<evidence type="ECO:0000256" key="10">
    <source>
        <dbReference type="HAMAP-Rule" id="MF_01486"/>
    </source>
</evidence>
<organism evidence="12 13">
    <name type="scientific">Acinetobacter albensis</name>
    <dbReference type="NCBI Taxonomy" id="1673609"/>
    <lineage>
        <taxon>Bacteria</taxon>
        <taxon>Pseudomonadati</taxon>
        <taxon>Pseudomonadota</taxon>
        <taxon>Gammaproteobacteria</taxon>
        <taxon>Moraxellales</taxon>
        <taxon>Moraxellaceae</taxon>
        <taxon>Acinetobacter</taxon>
    </lineage>
</organism>
<evidence type="ECO:0000256" key="2">
    <source>
        <dbReference type="ARBA" id="ARBA00022741"/>
    </source>
</evidence>
<keyword evidence="2 10" id="KW-0547">Nucleotide-binding</keyword>
<sequence>MAIHVIQSQRIEVLVEAMLTTVNQPAQTPFHVLQTQHYIVPSHAVEAWLTQKLAEKKGISANTQFHHRIRGFQWSAYQWVLVEQKEQVRKANIPRIIIKWRVFQALKEFIQPEHTALDSQHPLFSIVQRIYDSADRLEQGTEKQLKKQGMLYWVAEQVSRLFSHYMEYRGYCSKNCPPNLCNCQSNWLQAWGKNQALALEGMFFKTNTDISEFTLTQAQELEAWQRWLWQDVFHQDFEQMQSIDAMFWQILDNPETRSAALKKLPPQLVIFTVLDLPPMQLAFMRRLGQYLDIYILHYNPSQEYWADSVDPHWKARYDVRVKERFIEKNPQAKDADIEQFFQEFTLNFNAEQRESRHPLLTRFGKQARDHFSLLSSLSSGEEGIWADAFIDAYRNNLLGKIQSDILYLVEPEQHQYPLEAEDDSIQIHVCHSSLRQLEVLKEQLIYWLAQGTPENPRKPSDILVLTPSLTELEPLIRSVFAPPPSERDLIQQKGDSPHQLSKDSIYLPIKIAGVTQIDVLNAWRALLGRIELIQGRFTIEDFADWLSLNATQQVYDLEIGSIQRITKLLIDAGFKRGFDAQHLRQSLAAGDEDYRFSFKFALDRLALGIAIPKHTVFQNTLSFAEVLSSDFELIAKLIQIYQDFDVRRDWIIQHEQGQTQPVEHWLNRLMQEIATFEQAGVEALASVYKIVKKQQRMLTLANFYDDHDQHALQGLRLPLPYILAEINTILETQLEHAEPTGQITFSQLGQIRPVPYKLMVMLGLDSGKFPNRTQHLPFDLMDLLKPQLGDRSRLEDDQGAFLDHMLLAQDNLWLFYNGFDINDGEVRDPSTVLQELIQHLAFIVQSKQPQSGTNETVNIHGVEVPEQLQSLYFVHPLLPFDPVGFESNKPVRYQDQWFAVAGQIRHATGQRLPWINTPYQSVVHDVQVLDSHQWIRDVTFPARLYLKSLGVENLTPEELPALEEPLLLDGLGRYAVRNFLQKQQEPPNPDLLMHQLPIGKLQHSSWQMSLIEQQRLKDRLYQHATEVTPTTQQIWKVTDQLYINITLPKHHAEKWVSLEASSARAKRRAQVWLEYLLWVAYLNMGEGGEKLSRIVVFSDQSIVCEGVSSNKAREWIDHWLAAWRYGQTQPLVLPAALLLKVAEKDKAHYWQANEQNQMCIDDMQIIYKDWHDDGKFSGFSVVDNEANKMHRDWQFILQEQDATALLEEACVQFSYHLYQPIFWHQHVIEE</sequence>
<name>A0A1C4GWC3_9GAMM</name>
<keyword evidence="5 10" id="KW-0347">Helicase</keyword>
<dbReference type="SUPFAM" id="SSF52540">
    <property type="entry name" value="P-loop containing nucleoside triphosphate hydrolases"/>
    <property type="match status" value="2"/>
</dbReference>
<comment type="similarity">
    <text evidence="10">Belongs to the RecC family.</text>
</comment>
<accession>A0A1C4GWC3</accession>
<evidence type="ECO:0000256" key="4">
    <source>
        <dbReference type="ARBA" id="ARBA00022801"/>
    </source>
</evidence>
<dbReference type="PIRSF" id="PIRSF000980">
    <property type="entry name" value="RecC"/>
    <property type="match status" value="1"/>
</dbReference>
<comment type="miscellaneous">
    <text evidence="10">In the RecBCD complex, RecB has a slow 3'-5' helicase, an exonuclease activity and loads RecA onto ssDNA, RecD has a fast 5'-3' helicase activity, while RecC stimulates the ATPase and processivity of the RecB helicase and contributes to recognition of the Chi site.</text>
</comment>
<evidence type="ECO:0000256" key="1">
    <source>
        <dbReference type="ARBA" id="ARBA00022722"/>
    </source>
</evidence>
<keyword evidence="7 10" id="KW-0067">ATP-binding</keyword>
<dbReference type="InterPro" id="IPR027417">
    <property type="entry name" value="P-loop_NTPase"/>
</dbReference>
<evidence type="ECO:0000259" key="11">
    <source>
        <dbReference type="Pfam" id="PF17946"/>
    </source>
</evidence>
<dbReference type="RefSeq" id="WP_092720499.1">
    <property type="nucleotide sequence ID" value="NZ_FMBK01000010.1"/>
</dbReference>
<dbReference type="GO" id="GO:0008854">
    <property type="term" value="F:exodeoxyribonuclease V activity"/>
    <property type="evidence" value="ECO:0007669"/>
    <property type="project" value="InterPro"/>
</dbReference>
<keyword evidence="3 10" id="KW-0227">DNA damage</keyword>
<gene>
    <name evidence="10" type="primary">recC</name>
    <name evidence="12" type="ORF">GA0116959_11020</name>
</gene>
<evidence type="ECO:0000256" key="9">
    <source>
        <dbReference type="ARBA" id="ARBA00023204"/>
    </source>
</evidence>
<evidence type="ECO:0000256" key="7">
    <source>
        <dbReference type="ARBA" id="ARBA00022840"/>
    </source>
</evidence>
<evidence type="ECO:0000313" key="12">
    <source>
        <dbReference type="EMBL" id="SCC72498.1"/>
    </source>
</evidence>
<dbReference type="OrthoDB" id="9762834at2"/>
<dbReference type="AlphaFoldDB" id="A0A1C4GWC3"/>
<reference evidence="12 13" key="1">
    <citation type="submission" date="2016-08" db="EMBL/GenBank/DDBJ databases">
        <authorList>
            <person name="Seilhamer J.J."/>
        </authorList>
    </citation>
    <scope>NUCLEOTIDE SEQUENCE [LARGE SCALE GENOMIC DNA]</scope>
    <source>
        <strain evidence="12 13">ANC 4874</strain>
    </source>
</reference>
<comment type="function">
    <text evidence="10">A helicase/nuclease that prepares dsDNA breaks (DSB) for recombinational DNA repair. Binds to DSBs and unwinds DNA via a highly rapid and processive ATP-dependent bidirectional helicase activity. Unwinds dsDNA until it encounters a Chi (crossover hotspot instigator) sequence from the 3' direction. Cuts ssDNA a few nucleotides 3' to the Chi site. The properties and activities of the enzyme are changed at Chi. The Chi-altered holoenzyme produces a long 3'-ssDNA overhang and facilitates RecA-binding to the ssDNA for homologous DNA recombination and repair. Holoenzyme degrades any linearized DNA that is unable to undergo homologous recombination. In the holoenzyme this subunit recognizes the wild-type Chi sequence, and when added to isolated RecB increases its ATP-dependent helicase processivity.</text>
</comment>
<dbReference type="Pfam" id="PF17946">
    <property type="entry name" value="RecC_C"/>
    <property type="match status" value="1"/>
</dbReference>
<protein>
    <recommendedName>
        <fullName evidence="10">RecBCD enzyme subunit RecC</fullName>
    </recommendedName>
    <alternativeName>
        <fullName evidence="10">Exonuclease V subunit RecC</fullName>
        <shortName evidence="10">ExoV subunit RecC</shortName>
    </alternativeName>
    <alternativeName>
        <fullName evidence="10">Helicase/nuclease RecBCD subunit RecC</fullName>
    </alternativeName>
</protein>
<dbReference type="Pfam" id="PF04257">
    <property type="entry name" value="Exonuc_V_gamma"/>
    <property type="match status" value="1"/>
</dbReference>
<feature type="domain" description="RecC C-terminal" evidence="11">
    <location>
        <begin position="931"/>
        <end position="1144"/>
    </location>
</feature>
<keyword evidence="6 10" id="KW-0269">Exonuclease</keyword>
<keyword evidence="9 10" id="KW-0234">DNA repair</keyword>
<dbReference type="Gene3D" id="3.40.50.10930">
    <property type="match status" value="2"/>
</dbReference>
<evidence type="ECO:0000256" key="3">
    <source>
        <dbReference type="ARBA" id="ARBA00022763"/>
    </source>
</evidence>
<dbReference type="GO" id="GO:0003678">
    <property type="term" value="F:DNA helicase activity"/>
    <property type="evidence" value="ECO:0007669"/>
    <property type="project" value="UniProtKB-UniRule"/>
</dbReference>
<dbReference type="PANTHER" id="PTHR30591">
    <property type="entry name" value="RECBCD ENZYME SUBUNIT RECC"/>
    <property type="match status" value="1"/>
</dbReference>
<comment type="subunit">
    <text evidence="10">Heterotrimer of RecB, RecC and RecD. All subunits contribute to DNA-binding.</text>
</comment>
<dbReference type="PANTHER" id="PTHR30591:SF1">
    <property type="entry name" value="RECBCD ENZYME SUBUNIT RECC"/>
    <property type="match status" value="1"/>
</dbReference>
<keyword evidence="8 10" id="KW-0238">DNA-binding</keyword>
<dbReference type="GO" id="GO:0005524">
    <property type="term" value="F:ATP binding"/>
    <property type="evidence" value="ECO:0007669"/>
    <property type="project" value="UniProtKB-UniRule"/>
</dbReference>
<evidence type="ECO:0000256" key="6">
    <source>
        <dbReference type="ARBA" id="ARBA00022839"/>
    </source>
</evidence>
<dbReference type="SUPFAM" id="SSF52980">
    <property type="entry name" value="Restriction endonuclease-like"/>
    <property type="match status" value="1"/>
</dbReference>
<dbReference type="InterPro" id="IPR011335">
    <property type="entry name" value="Restrct_endonuc-II-like"/>
</dbReference>
<dbReference type="GO" id="GO:0000724">
    <property type="term" value="P:double-strand break repair via homologous recombination"/>
    <property type="evidence" value="ECO:0007669"/>
    <property type="project" value="UniProtKB-UniRule"/>
</dbReference>